<protein>
    <submittedName>
        <fullName evidence="1">Uncharacterized protein</fullName>
    </submittedName>
</protein>
<keyword evidence="2" id="KW-1185">Reference proteome</keyword>
<dbReference type="Proteomes" id="UP001177021">
    <property type="component" value="Unassembled WGS sequence"/>
</dbReference>
<evidence type="ECO:0000313" key="1">
    <source>
        <dbReference type="EMBL" id="CAJ2648617.1"/>
    </source>
</evidence>
<dbReference type="EMBL" id="CASHSV030000109">
    <property type="protein sequence ID" value="CAJ2648617.1"/>
    <property type="molecule type" value="Genomic_DNA"/>
</dbReference>
<sequence length="295" mass="30718">MEQGGDGGKRGEMNRQLHPHPQPPQECPRCQSFNTKFCYFNNYSLNQPRYFCKSCRRYWTQGGTLRNVPVGGGSRKGKRAKNSPSTSTSNSSGNSSVSQPMLPQPTVQSTMAAMAKDSALSLTSFSSAAPFYQGGGGVGYMSSFAAFNQSLNPNLSAHNFDHPSLNLGGVGSSNLSLLQGFNVAAALGNSSQGPNRPSMQQYYQMAGNGGMFTSQQQGLNLIPSSTTSNASVAAASNIWPQSFMNGTLGTTSIPSGNSDRNGSGAGGSGSSVAGAGSPALTPNQWPDLAGFNSPQ</sequence>
<gene>
    <name evidence="1" type="ORF">MILVUS5_LOCUS16922</name>
</gene>
<proteinExistence type="predicted"/>
<organism evidence="1 2">
    <name type="scientific">Trifolium pratense</name>
    <name type="common">Red clover</name>
    <dbReference type="NCBI Taxonomy" id="57577"/>
    <lineage>
        <taxon>Eukaryota</taxon>
        <taxon>Viridiplantae</taxon>
        <taxon>Streptophyta</taxon>
        <taxon>Embryophyta</taxon>
        <taxon>Tracheophyta</taxon>
        <taxon>Spermatophyta</taxon>
        <taxon>Magnoliopsida</taxon>
        <taxon>eudicotyledons</taxon>
        <taxon>Gunneridae</taxon>
        <taxon>Pentapetalae</taxon>
        <taxon>rosids</taxon>
        <taxon>fabids</taxon>
        <taxon>Fabales</taxon>
        <taxon>Fabaceae</taxon>
        <taxon>Papilionoideae</taxon>
        <taxon>50 kb inversion clade</taxon>
        <taxon>NPAAA clade</taxon>
        <taxon>Hologalegina</taxon>
        <taxon>IRL clade</taxon>
        <taxon>Trifolieae</taxon>
        <taxon>Trifolium</taxon>
    </lineage>
</organism>
<name>A0ACB0JY85_TRIPR</name>
<reference evidence="1" key="1">
    <citation type="submission" date="2023-10" db="EMBL/GenBank/DDBJ databases">
        <authorList>
            <person name="Rodriguez Cubillos JULIANA M."/>
            <person name="De Vega J."/>
        </authorList>
    </citation>
    <scope>NUCLEOTIDE SEQUENCE</scope>
</reference>
<evidence type="ECO:0000313" key="2">
    <source>
        <dbReference type="Proteomes" id="UP001177021"/>
    </source>
</evidence>
<accession>A0ACB0JY85</accession>
<comment type="caution">
    <text evidence="1">The sequence shown here is derived from an EMBL/GenBank/DDBJ whole genome shotgun (WGS) entry which is preliminary data.</text>
</comment>